<feature type="transmembrane region" description="Helical" evidence="1">
    <location>
        <begin position="14"/>
        <end position="33"/>
    </location>
</feature>
<feature type="transmembrane region" description="Helical" evidence="1">
    <location>
        <begin position="77"/>
        <end position="101"/>
    </location>
</feature>
<keyword evidence="1" id="KW-0472">Membrane</keyword>
<keyword evidence="1" id="KW-1133">Transmembrane helix</keyword>
<keyword evidence="1" id="KW-0812">Transmembrane</keyword>
<sequence>MSVLLKSAYIFRGIIWILSVVALGSCVWLHMSFKKHRTLIARWKFFAEFALAGISVAAYPISYFVRRLGRPRSPIVSAIFIFLGGVLGLGWMYTTFGVIVLRERQVMPADWPTHTDRDQVPDWDNYWSPTNKTIFLCKEDPNSSVGPALSLSLCKFDGLVAAAGAICGVFGLVETMLSALSEQATYRKFELMELNDGEDEYELGARRARR</sequence>
<reference evidence="2" key="1">
    <citation type="journal article" date="2020" name="Fungal Divers.">
        <title>Resolving the Mortierellaceae phylogeny through synthesis of multi-gene phylogenetics and phylogenomics.</title>
        <authorList>
            <person name="Vandepol N."/>
            <person name="Liber J."/>
            <person name="Desiro A."/>
            <person name="Na H."/>
            <person name="Kennedy M."/>
            <person name="Barry K."/>
            <person name="Grigoriev I.V."/>
            <person name="Miller A.N."/>
            <person name="O'Donnell K."/>
            <person name="Stajich J.E."/>
            <person name="Bonito G."/>
        </authorList>
    </citation>
    <scope>NUCLEOTIDE SEQUENCE</scope>
    <source>
        <strain evidence="2">BC1065</strain>
    </source>
</reference>
<accession>A0A9P6TZL6</accession>
<dbReference type="Proteomes" id="UP000807716">
    <property type="component" value="Unassembled WGS sequence"/>
</dbReference>
<name>A0A9P6TZL6_9FUNG</name>
<evidence type="ECO:0000256" key="1">
    <source>
        <dbReference type="SAM" id="Phobius"/>
    </source>
</evidence>
<organism evidence="2 3">
    <name type="scientific">Actinomortierella ambigua</name>
    <dbReference type="NCBI Taxonomy" id="1343610"/>
    <lineage>
        <taxon>Eukaryota</taxon>
        <taxon>Fungi</taxon>
        <taxon>Fungi incertae sedis</taxon>
        <taxon>Mucoromycota</taxon>
        <taxon>Mortierellomycotina</taxon>
        <taxon>Mortierellomycetes</taxon>
        <taxon>Mortierellales</taxon>
        <taxon>Mortierellaceae</taxon>
        <taxon>Actinomortierella</taxon>
    </lineage>
</organism>
<dbReference type="AlphaFoldDB" id="A0A9P6TZL6"/>
<feature type="transmembrane region" description="Helical" evidence="1">
    <location>
        <begin position="45"/>
        <end position="65"/>
    </location>
</feature>
<proteinExistence type="predicted"/>
<comment type="caution">
    <text evidence="2">The sequence shown here is derived from an EMBL/GenBank/DDBJ whole genome shotgun (WGS) entry which is preliminary data.</text>
</comment>
<dbReference type="PROSITE" id="PS51257">
    <property type="entry name" value="PROKAR_LIPOPROTEIN"/>
    <property type="match status" value="1"/>
</dbReference>
<dbReference type="EMBL" id="JAAAJB010000629">
    <property type="protein sequence ID" value="KAG0252820.1"/>
    <property type="molecule type" value="Genomic_DNA"/>
</dbReference>
<evidence type="ECO:0000313" key="3">
    <source>
        <dbReference type="Proteomes" id="UP000807716"/>
    </source>
</evidence>
<protein>
    <submittedName>
        <fullName evidence="2">Uncharacterized protein</fullName>
    </submittedName>
</protein>
<gene>
    <name evidence="2" type="ORF">DFQ27_007818</name>
</gene>
<evidence type="ECO:0000313" key="2">
    <source>
        <dbReference type="EMBL" id="KAG0252820.1"/>
    </source>
</evidence>
<keyword evidence="3" id="KW-1185">Reference proteome</keyword>
<dbReference type="OrthoDB" id="10433503at2759"/>